<accession>A0A4R6Y004</accession>
<evidence type="ECO:0000256" key="3">
    <source>
        <dbReference type="ARBA" id="ARBA00023315"/>
    </source>
</evidence>
<evidence type="ECO:0000256" key="1">
    <source>
        <dbReference type="ARBA" id="ARBA00005189"/>
    </source>
</evidence>
<evidence type="ECO:0000313" key="6">
    <source>
        <dbReference type="Proteomes" id="UP000295724"/>
    </source>
</evidence>
<proteinExistence type="predicted"/>
<dbReference type="Proteomes" id="UP000295724">
    <property type="component" value="Unassembled WGS sequence"/>
</dbReference>
<keyword evidence="3 5" id="KW-0012">Acyltransferase</keyword>
<dbReference type="OrthoDB" id="9796839at2"/>
<keyword evidence="2 5" id="KW-0808">Transferase</keyword>
<dbReference type="PANTHER" id="PTHR10434">
    <property type="entry name" value="1-ACYL-SN-GLYCEROL-3-PHOSPHATE ACYLTRANSFERASE"/>
    <property type="match status" value="1"/>
</dbReference>
<dbReference type="EMBL" id="SNZB01000001">
    <property type="protein sequence ID" value="TDR23403.1"/>
    <property type="molecule type" value="Genomic_DNA"/>
</dbReference>
<name>A0A4R6Y004_9GAMM</name>
<dbReference type="InterPro" id="IPR002123">
    <property type="entry name" value="Plipid/glycerol_acylTrfase"/>
</dbReference>
<dbReference type="SMART" id="SM00563">
    <property type="entry name" value="PlsC"/>
    <property type="match status" value="1"/>
</dbReference>
<protein>
    <submittedName>
        <fullName evidence="5">1-acyl-sn-glycerol-3-phosphate acyltransferase</fullName>
    </submittedName>
</protein>
<dbReference type="Pfam" id="PF01553">
    <property type="entry name" value="Acyltransferase"/>
    <property type="match status" value="1"/>
</dbReference>
<evidence type="ECO:0000259" key="4">
    <source>
        <dbReference type="SMART" id="SM00563"/>
    </source>
</evidence>
<sequence length="184" mass="21097">MSWIAKFILKILGWKVINDLPDEKKYMLIAAPHTSNWDFPLGILVKFSQKVKLNYLGKGALFDSPFGWFFRALGGIPVYRKKKLNMVDQMVQEFNKREHMILAMSPEGTRSHLEYWKSGFYHIAHKAGVPIAMATLDFGNKMVKLGSAFMPSGNIQEDMELIRAFYENIQGKNPEKQGPIRVKS</sequence>
<dbReference type="GO" id="GO:0006654">
    <property type="term" value="P:phosphatidic acid biosynthetic process"/>
    <property type="evidence" value="ECO:0007669"/>
    <property type="project" value="TreeGrafter"/>
</dbReference>
<reference evidence="5 6" key="1">
    <citation type="submission" date="2019-03" db="EMBL/GenBank/DDBJ databases">
        <title>Genomic Encyclopedia of Type Strains, Phase IV (KMG-IV): sequencing the most valuable type-strain genomes for metagenomic binning, comparative biology and taxonomic classification.</title>
        <authorList>
            <person name="Goeker M."/>
        </authorList>
    </citation>
    <scope>NUCLEOTIDE SEQUENCE [LARGE SCALE GENOMIC DNA]</scope>
    <source>
        <strain evidence="5 6">DSM 25488</strain>
    </source>
</reference>
<dbReference type="GO" id="GO:0003841">
    <property type="term" value="F:1-acylglycerol-3-phosphate O-acyltransferase activity"/>
    <property type="evidence" value="ECO:0007669"/>
    <property type="project" value="TreeGrafter"/>
</dbReference>
<keyword evidence="6" id="KW-1185">Reference proteome</keyword>
<dbReference type="RefSeq" id="WP_099017952.1">
    <property type="nucleotide sequence ID" value="NZ_NIHB01000001.1"/>
</dbReference>
<feature type="domain" description="Phospholipid/glycerol acyltransferase" evidence="4">
    <location>
        <begin position="27"/>
        <end position="139"/>
    </location>
</feature>
<dbReference type="SUPFAM" id="SSF69593">
    <property type="entry name" value="Glycerol-3-phosphate (1)-acyltransferase"/>
    <property type="match status" value="1"/>
</dbReference>
<evidence type="ECO:0000256" key="2">
    <source>
        <dbReference type="ARBA" id="ARBA00022679"/>
    </source>
</evidence>
<dbReference type="CDD" id="cd07988">
    <property type="entry name" value="LPLAT_ABO13168-like"/>
    <property type="match status" value="1"/>
</dbReference>
<dbReference type="PANTHER" id="PTHR10434:SF9">
    <property type="entry name" value="PHOSPHOLIPID_GLYCEROL ACYLTRANSFERASE DOMAIN-CONTAINING PROTEIN"/>
    <property type="match status" value="1"/>
</dbReference>
<dbReference type="AlphaFoldDB" id="A0A4R6Y004"/>
<organism evidence="5 6">
    <name type="scientific">Marinicella litoralis</name>
    <dbReference type="NCBI Taxonomy" id="644220"/>
    <lineage>
        <taxon>Bacteria</taxon>
        <taxon>Pseudomonadati</taxon>
        <taxon>Pseudomonadota</taxon>
        <taxon>Gammaproteobacteria</taxon>
        <taxon>Lysobacterales</taxon>
        <taxon>Marinicellaceae</taxon>
        <taxon>Marinicella</taxon>
    </lineage>
</organism>
<comment type="caution">
    <text evidence="5">The sequence shown here is derived from an EMBL/GenBank/DDBJ whole genome shotgun (WGS) entry which is preliminary data.</text>
</comment>
<gene>
    <name evidence="5" type="ORF">C8D91_0264</name>
</gene>
<evidence type="ECO:0000313" key="5">
    <source>
        <dbReference type="EMBL" id="TDR23403.1"/>
    </source>
</evidence>
<comment type="pathway">
    <text evidence="1">Lipid metabolism.</text>
</comment>